<dbReference type="Pfam" id="PF00702">
    <property type="entry name" value="Hydrolase"/>
    <property type="match status" value="1"/>
</dbReference>
<dbReference type="Gene3D" id="3.40.50.1000">
    <property type="entry name" value="HAD superfamily/HAD-like"/>
    <property type="match status" value="1"/>
</dbReference>
<comment type="caution">
    <text evidence="1">The sequence shown here is derived from an EMBL/GenBank/DDBJ whole genome shotgun (WGS) entry which is preliminary data.</text>
</comment>
<keyword evidence="2" id="KW-1185">Reference proteome</keyword>
<dbReference type="GO" id="GO:0016787">
    <property type="term" value="F:hydrolase activity"/>
    <property type="evidence" value="ECO:0007669"/>
    <property type="project" value="UniProtKB-KW"/>
</dbReference>
<dbReference type="RefSeq" id="WP_169379736.1">
    <property type="nucleotide sequence ID" value="NZ_JAAXLA010000004.1"/>
</dbReference>
<gene>
    <name evidence="1" type="ORF">HF526_03360</name>
</gene>
<dbReference type="PANTHER" id="PTHR43434:SF19">
    <property type="entry name" value="PHOSPHONOACETALDEHYDE HYDROLASE"/>
    <property type="match status" value="1"/>
</dbReference>
<name>A0ABX1S490_9PSEU</name>
<protein>
    <submittedName>
        <fullName evidence="1">HAD family hydrolase</fullName>
    </submittedName>
</protein>
<reference evidence="1 2" key="1">
    <citation type="submission" date="2020-04" db="EMBL/GenBank/DDBJ databases">
        <authorList>
            <person name="Klaysubun C."/>
            <person name="Duangmal K."/>
            <person name="Lipun K."/>
        </authorList>
    </citation>
    <scope>NUCLEOTIDE SEQUENCE [LARGE SCALE GENOMIC DNA]</scope>
    <source>
        <strain evidence="1 2">K10HN5</strain>
    </source>
</reference>
<dbReference type="InterPro" id="IPR050155">
    <property type="entry name" value="HAD-like_hydrolase_sf"/>
</dbReference>
<proteinExistence type="predicted"/>
<dbReference type="PANTHER" id="PTHR43434">
    <property type="entry name" value="PHOSPHOGLYCOLATE PHOSPHATASE"/>
    <property type="match status" value="1"/>
</dbReference>
<evidence type="ECO:0000313" key="2">
    <source>
        <dbReference type="Proteomes" id="UP000820669"/>
    </source>
</evidence>
<dbReference type="Proteomes" id="UP000820669">
    <property type="component" value="Unassembled WGS sequence"/>
</dbReference>
<dbReference type="InterPro" id="IPR036412">
    <property type="entry name" value="HAD-like_sf"/>
</dbReference>
<dbReference type="SUPFAM" id="SSF56784">
    <property type="entry name" value="HAD-like"/>
    <property type="match status" value="1"/>
</dbReference>
<dbReference type="InterPro" id="IPR023214">
    <property type="entry name" value="HAD_sf"/>
</dbReference>
<organism evidence="1 2">
    <name type="scientific">Pseudonocardia acidicola</name>
    <dbReference type="NCBI Taxonomy" id="2724939"/>
    <lineage>
        <taxon>Bacteria</taxon>
        <taxon>Bacillati</taxon>
        <taxon>Actinomycetota</taxon>
        <taxon>Actinomycetes</taxon>
        <taxon>Pseudonocardiales</taxon>
        <taxon>Pseudonocardiaceae</taxon>
        <taxon>Pseudonocardia</taxon>
    </lineage>
</organism>
<keyword evidence="1" id="KW-0378">Hydrolase</keyword>
<accession>A0ABX1S490</accession>
<dbReference type="EMBL" id="JAAXLA010000004">
    <property type="protein sequence ID" value="NMH96365.1"/>
    <property type="molecule type" value="Genomic_DNA"/>
</dbReference>
<evidence type="ECO:0000313" key="1">
    <source>
        <dbReference type="EMBL" id="NMH96365.1"/>
    </source>
</evidence>
<sequence>MRVAVLDMAGTTVADDGMVFDAVRTALRAVRIVPEGPRFPALRRQAEATMDRSTIAVFGELLDGDMHRARRANAAFEACFETQLRAGRIHEVPGARAAMSALRAAGLTVVLSSGFAPAVRDALIAALGWSDVVDLLVCPADVDGRGLPDPAMLLAAAASVDADPAEVVAAGDATSGMLAARRAGTGLAIGVRTGAHGERALRAAGADDVIDSVADLPALLGLPS</sequence>